<dbReference type="PATRIC" id="fig|1423731.3.peg.2072"/>
<protein>
    <recommendedName>
        <fullName evidence="4">Lipoprotein</fullName>
    </recommendedName>
</protein>
<dbReference type="Pfam" id="PF06998">
    <property type="entry name" value="DUF1307"/>
    <property type="match status" value="1"/>
</dbReference>
<sequence>MKRYRFWGGTFLVLILTFLLAACSLLPEKQVHYQRFNNGTDTRLTYYARQDKVTRQETKNTILYSALGAVDKESAQQVLDPISKKFQGIKGLSQKITYKKTYAEEKLTIDYSKVNLDDVRHLPGMRYTSGTESNNISLKKSETLVKRHNFVKVTDNKFRNFSKKELTQAPYSIKDFNNIKLASSTIDTNATTVDELTKELGRPDRTQKTQGTSGMERGMYLWYLSPNKLAYLSVSTSGNQVLTKTLTRYGTSRKNISSAIFDSLENGTEYSAVITALGEPTRATAFRSRTTSYATLTYRNRASKKDYIFYFTNDKLISKRESNY</sequence>
<dbReference type="AlphaFoldDB" id="A0A0R1LXX1"/>
<dbReference type="Proteomes" id="UP000051621">
    <property type="component" value="Unassembled WGS sequence"/>
</dbReference>
<dbReference type="InterPro" id="IPR037873">
    <property type="entry name" value="BamE-like"/>
</dbReference>
<proteinExistence type="predicted"/>
<evidence type="ECO:0000313" key="2">
    <source>
        <dbReference type="EMBL" id="KRL00487.1"/>
    </source>
</evidence>
<dbReference type="EMBL" id="AZEF01000042">
    <property type="protein sequence ID" value="KRL00487.1"/>
    <property type="molecule type" value="Genomic_DNA"/>
</dbReference>
<dbReference type="Gene3D" id="3.30.1830.10">
    <property type="entry name" value="YehR-like"/>
    <property type="match status" value="1"/>
</dbReference>
<dbReference type="SUPFAM" id="SSF160704">
    <property type="entry name" value="YehR-like"/>
    <property type="match status" value="1"/>
</dbReference>
<dbReference type="Pfam" id="PF12978">
    <property type="entry name" value="DUF3862"/>
    <property type="match status" value="1"/>
</dbReference>
<dbReference type="PROSITE" id="PS51257">
    <property type="entry name" value="PROKAR_LIPOPROTEIN"/>
    <property type="match status" value="1"/>
</dbReference>
<gene>
    <name evidence="2" type="ORF">FC81_GL002016</name>
</gene>
<evidence type="ECO:0008006" key="4">
    <source>
        <dbReference type="Google" id="ProtNLM"/>
    </source>
</evidence>
<dbReference type="InterPro" id="IPR009736">
    <property type="entry name" value="DUF1307"/>
</dbReference>
<dbReference type="InterPro" id="IPR036699">
    <property type="entry name" value="YehR-like_sf"/>
</dbReference>
<dbReference type="InterPro" id="IPR024418">
    <property type="entry name" value="DUF3862"/>
</dbReference>
<name>A0A0R1LXX1_9LACO</name>
<evidence type="ECO:0000313" key="3">
    <source>
        <dbReference type="Proteomes" id="UP000051621"/>
    </source>
</evidence>
<dbReference type="RefSeq" id="WP_057746007.1">
    <property type="nucleotide sequence ID" value="NZ_AZEF01000042.1"/>
</dbReference>
<dbReference type="OrthoDB" id="6586670at2"/>
<accession>A0A0R1LXX1</accession>
<organism evidence="2 3">
    <name type="scientific">Liquorilactobacillus capillatus DSM 19910</name>
    <dbReference type="NCBI Taxonomy" id="1423731"/>
    <lineage>
        <taxon>Bacteria</taxon>
        <taxon>Bacillati</taxon>
        <taxon>Bacillota</taxon>
        <taxon>Bacilli</taxon>
        <taxon>Lactobacillales</taxon>
        <taxon>Lactobacillaceae</taxon>
        <taxon>Liquorilactobacillus</taxon>
    </lineage>
</organism>
<keyword evidence="1" id="KW-0732">Signal</keyword>
<reference evidence="2 3" key="1">
    <citation type="journal article" date="2015" name="Genome Announc.">
        <title>Expanding the biotechnology potential of lactobacilli through comparative genomics of 213 strains and associated genera.</title>
        <authorList>
            <person name="Sun Z."/>
            <person name="Harris H.M."/>
            <person name="McCann A."/>
            <person name="Guo C."/>
            <person name="Argimon S."/>
            <person name="Zhang W."/>
            <person name="Yang X."/>
            <person name="Jeffery I.B."/>
            <person name="Cooney J.C."/>
            <person name="Kagawa T.F."/>
            <person name="Liu W."/>
            <person name="Song Y."/>
            <person name="Salvetti E."/>
            <person name="Wrobel A."/>
            <person name="Rasinkangas P."/>
            <person name="Parkhill J."/>
            <person name="Rea M.C."/>
            <person name="O'Sullivan O."/>
            <person name="Ritari J."/>
            <person name="Douillard F.P."/>
            <person name="Paul Ross R."/>
            <person name="Yang R."/>
            <person name="Briner A.E."/>
            <person name="Felis G.E."/>
            <person name="de Vos W.M."/>
            <person name="Barrangou R."/>
            <person name="Klaenhammer T.R."/>
            <person name="Caufield P.W."/>
            <person name="Cui Y."/>
            <person name="Zhang H."/>
            <person name="O'Toole P.W."/>
        </authorList>
    </citation>
    <scope>NUCLEOTIDE SEQUENCE [LARGE SCALE GENOMIC DNA]</scope>
    <source>
        <strain evidence="2 3">DSM 19910</strain>
    </source>
</reference>
<evidence type="ECO:0000256" key="1">
    <source>
        <dbReference type="ARBA" id="ARBA00022729"/>
    </source>
</evidence>
<dbReference type="Gene3D" id="3.30.1450.10">
    <property type="match status" value="2"/>
</dbReference>
<comment type="caution">
    <text evidence="2">The sequence shown here is derived from an EMBL/GenBank/DDBJ whole genome shotgun (WGS) entry which is preliminary data.</text>
</comment>
<keyword evidence="3" id="KW-1185">Reference proteome</keyword>